<protein>
    <submittedName>
        <fullName evidence="2">Spore cortex biosynthesis protein YabQ</fullName>
    </submittedName>
</protein>
<gene>
    <name evidence="2" type="ORF">HNQ80_004632</name>
</gene>
<evidence type="ECO:0000313" key="2">
    <source>
        <dbReference type="EMBL" id="MBB6218468.1"/>
    </source>
</evidence>
<feature type="transmembrane region" description="Helical" evidence="1">
    <location>
        <begin position="41"/>
        <end position="64"/>
    </location>
</feature>
<accession>A0A841L1H7</accession>
<evidence type="ECO:0000256" key="1">
    <source>
        <dbReference type="SAM" id="Phobius"/>
    </source>
</evidence>
<proteinExistence type="predicted"/>
<dbReference type="NCBIfam" id="TIGR02893">
    <property type="entry name" value="spore_yabQ"/>
    <property type="match status" value="1"/>
</dbReference>
<dbReference type="Pfam" id="PF09578">
    <property type="entry name" value="Spore_YabQ"/>
    <property type="match status" value="1"/>
</dbReference>
<dbReference type="AlphaFoldDB" id="A0A841L1H7"/>
<feature type="transmembrane region" description="Helical" evidence="1">
    <location>
        <begin position="12"/>
        <end position="29"/>
    </location>
</feature>
<dbReference type="Proteomes" id="UP000579281">
    <property type="component" value="Unassembled WGS sequence"/>
</dbReference>
<name>A0A841L1H7_9FIRM</name>
<dbReference type="InterPro" id="IPR019074">
    <property type="entry name" value="YabQ"/>
</dbReference>
<dbReference type="EMBL" id="JACHEN010000039">
    <property type="protein sequence ID" value="MBB6218468.1"/>
    <property type="molecule type" value="Genomic_DNA"/>
</dbReference>
<comment type="caution">
    <text evidence="2">The sequence shown here is derived from an EMBL/GenBank/DDBJ whole genome shotgun (WGS) entry which is preliminary data.</text>
</comment>
<keyword evidence="3" id="KW-1185">Reference proteome</keyword>
<reference evidence="2 3" key="1">
    <citation type="submission" date="2020-08" db="EMBL/GenBank/DDBJ databases">
        <title>Genomic Encyclopedia of Type Strains, Phase IV (KMG-IV): sequencing the most valuable type-strain genomes for metagenomic binning, comparative biology and taxonomic classification.</title>
        <authorList>
            <person name="Goeker M."/>
        </authorList>
    </citation>
    <scope>NUCLEOTIDE SEQUENCE [LARGE SCALE GENOMIC DNA]</scope>
    <source>
        <strain evidence="2 3">DSM 103526</strain>
    </source>
</reference>
<evidence type="ECO:0000313" key="3">
    <source>
        <dbReference type="Proteomes" id="UP000579281"/>
    </source>
</evidence>
<dbReference type="RefSeq" id="WP_184312961.1">
    <property type="nucleotide sequence ID" value="NZ_JACHEN010000039.1"/>
</dbReference>
<keyword evidence="1" id="KW-1133">Transmembrane helix</keyword>
<organism evidence="2 3">
    <name type="scientific">Anaerosolibacter carboniphilus</name>
    <dbReference type="NCBI Taxonomy" id="1417629"/>
    <lineage>
        <taxon>Bacteria</taxon>
        <taxon>Bacillati</taxon>
        <taxon>Bacillota</taxon>
        <taxon>Clostridia</taxon>
        <taxon>Peptostreptococcales</taxon>
        <taxon>Thermotaleaceae</taxon>
        <taxon>Anaerosolibacter</taxon>
    </lineage>
</organism>
<keyword evidence="1" id="KW-0812">Transmembrane</keyword>
<feature type="transmembrane region" description="Helical" evidence="1">
    <location>
        <begin position="84"/>
        <end position="104"/>
    </location>
</feature>
<sequence>MATSVAEQVYVFLATMYGGILIGFVYDLYRILRLIFKPKKIATLIQDLIFWIVISGVAIAVLLFSNSGQLRFYTFLGFVMGSILYNQLLSNIIIKTIVYLLSLLKKTIMSLINKLVYPIKILIQWSKIPWRWAKKKLMPIYYRWRRIATMPKRIARDVKKYIKTVMKKK</sequence>
<keyword evidence="1" id="KW-0472">Membrane</keyword>